<reference evidence="1" key="1">
    <citation type="submission" date="2023-07" db="EMBL/GenBank/DDBJ databases">
        <title>Functional and genomic diversity of the sorghum phyllosphere microbiome.</title>
        <authorList>
            <person name="Shade A."/>
        </authorList>
    </citation>
    <scope>NUCLEOTIDE SEQUENCE</scope>
    <source>
        <strain evidence="1">SORGH_AS_0457</strain>
    </source>
</reference>
<accession>A0AAP5ECF6</accession>
<sequence>MIVIRFERIREDEDLGWLVDEYFDYIHDVADRMPPELRDFAVRSEHYQLQGKYSLHDSRMRSFAIRKEPTEGEGVSNATSVDVIFLDQLFEHEFSLHYGGVSSFVVTEGDLPTRRATDVLMHEVSVLSKCNFRHVVRFDGGGGYAVEFSSFNRKLDLTVGN</sequence>
<protein>
    <submittedName>
        <fullName evidence="1">Uncharacterized protein</fullName>
    </submittedName>
</protein>
<evidence type="ECO:0000313" key="1">
    <source>
        <dbReference type="EMBL" id="MDQ1107641.1"/>
    </source>
</evidence>
<evidence type="ECO:0000313" key="2">
    <source>
        <dbReference type="Proteomes" id="UP001226084"/>
    </source>
</evidence>
<dbReference type="EMBL" id="JAUTAS010000001">
    <property type="protein sequence ID" value="MDQ1107641.1"/>
    <property type="molecule type" value="Genomic_DNA"/>
</dbReference>
<name>A0AAP5ECF6_9GAMM</name>
<dbReference type="Proteomes" id="UP001226084">
    <property type="component" value="Unassembled WGS sequence"/>
</dbReference>
<dbReference type="RefSeq" id="WP_210130948.1">
    <property type="nucleotide sequence ID" value="NZ_JABEXP010000001.1"/>
</dbReference>
<dbReference type="AlphaFoldDB" id="A0AAP5ECF6"/>
<gene>
    <name evidence="1" type="ORF">QE424_000800</name>
</gene>
<proteinExistence type="predicted"/>
<comment type="caution">
    <text evidence="1">The sequence shown here is derived from an EMBL/GenBank/DDBJ whole genome shotgun (WGS) entry which is preliminary data.</text>
</comment>
<organism evidence="1 2">
    <name type="scientific">Stenotrophomonas rhizophila</name>
    <dbReference type="NCBI Taxonomy" id="216778"/>
    <lineage>
        <taxon>Bacteria</taxon>
        <taxon>Pseudomonadati</taxon>
        <taxon>Pseudomonadota</taxon>
        <taxon>Gammaproteobacteria</taxon>
        <taxon>Lysobacterales</taxon>
        <taxon>Lysobacteraceae</taxon>
        <taxon>Stenotrophomonas</taxon>
    </lineage>
</organism>